<evidence type="ECO:0000313" key="9">
    <source>
        <dbReference type="Proteomes" id="UP000315949"/>
    </source>
</evidence>
<dbReference type="Proteomes" id="UP000315949">
    <property type="component" value="Unassembled WGS sequence"/>
</dbReference>
<dbReference type="InterPro" id="IPR051473">
    <property type="entry name" value="P2Ox-like"/>
</dbReference>
<name>A0A5C5U8H4_9GAMM</name>
<keyword evidence="3" id="KW-0285">Flavoprotein</keyword>
<comment type="cofactor">
    <cofactor evidence="1">
        <name>FAD</name>
        <dbReference type="ChEBI" id="CHEBI:57692"/>
    </cofactor>
</comment>
<sequence length="487" mass="52928">MRALGGATQIWGGGCIPLAASEMAARDWVPGGGWPIGREELSPYYEHANRLCAIEPGAIEDGAYRFDGAPSMPPASPLQPRTSRSSSIDFSTYREQLHKAAGVTALLHANLLRLQATPQANAVGSALIGSTDGRRGVVRARCFVLAAGGLENARLLLLSDDVARNGLGNDHGLVGRFFMDHPRCRLGTLRHPDIARAVHRYERAQGRAATPAFHHLCLTEDAQRAHRLLHARVRPFSIERDPPEGLAAMRALRAALRRPPERDEAAQVEARLLDALEHDVPQRQTIGEGRPGPLALRSVRHADDIVRAALRKLARRPVVDADRAELVGYFEQAPNRDSRVALADSRDALGLRRIRVDWRMSAQDEENIRRASRLIGDALAADLGARFEPAGWLADPAAPLPLHDTAHHMGTTRMSDSPATGVVDPQCRVHGIDNLYVAGSSVFPTGGWSFPTLTIIALALRIGDELLRRLPDMPMVDAIPAPEPVPA</sequence>
<keyword evidence="9" id="KW-1185">Reference proteome</keyword>
<evidence type="ECO:0000256" key="2">
    <source>
        <dbReference type="ARBA" id="ARBA00010790"/>
    </source>
</evidence>
<evidence type="ECO:0000259" key="7">
    <source>
        <dbReference type="Pfam" id="PF05199"/>
    </source>
</evidence>
<protein>
    <submittedName>
        <fullName evidence="8">GMC family oxidoreductase</fullName>
    </submittedName>
</protein>
<evidence type="ECO:0000256" key="1">
    <source>
        <dbReference type="ARBA" id="ARBA00001974"/>
    </source>
</evidence>
<evidence type="ECO:0000256" key="4">
    <source>
        <dbReference type="ARBA" id="ARBA00022827"/>
    </source>
</evidence>
<dbReference type="InterPro" id="IPR036188">
    <property type="entry name" value="FAD/NAD-bd_sf"/>
</dbReference>
<comment type="caution">
    <text evidence="8">The sequence shown here is derived from an EMBL/GenBank/DDBJ whole genome shotgun (WGS) entry which is preliminary data.</text>
</comment>
<evidence type="ECO:0000256" key="6">
    <source>
        <dbReference type="SAM" id="MobiDB-lite"/>
    </source>
</evidence>
<proteinExistence type="inferred from homology"/>
<evidence type="ECO:0000313" key="8">
    <source>
        <dbReference type="EMBL" id="TWT22207.1"/>
    </source>
</evidence>
<dbReference type="Pfam" id="PF05199">
    <property type="entry name" value="GMC_oxred_C"/>
    <property type="match status" value="1"/>
</dbReference>
<dbReference type="AlphaFoldDB" id="A0A5C5U8H4"/>
<dbReference type="OrthoDB" id="9787779at2"/>
<feature type="region of interest" description="Disordered" evidence="6">
    <location>
        <begin position="65"/>
        <end position="85"/>
    </location>
</feature>
<reference evidence="8 9" key="1">
    <citation type="submission" date="2019-07" db="EMBL/GenBank/DDBJ databases">
        <title>Luteimonas sp. YD-1 nov., isolated from acidic soil.</title>
        <authorList>
            <person name="Zhou J."/>
        </authorList>
    </citation>
    <scope>NUCLEOTIDE SEQUENCE [LARGE SCALE GENOMIC DNA]</scope>
    <source>
        <strain evidence="8 9">YD-1</strain>
    </source>
</reference>
<gene>
    <name evidence="8" type="ORF">FQY79_01655</name>
</gene>
<dbReference type="PANTHER" id="PTHR42784:SF1">
    <property type="entry name" value="PYRANOSE 2-OXIDASE"/>
    <property type="match status" value="1"/>
</dbReference>
<dbReference type="GO" id="GO:0016614">
    <property type="term" value="F:oxidoreductase activity, acting on CH-OH group of donors"/>
    <property type="evidence" value="ECO:0007669"/>
    <property type="project" value="InterPro"/>
</dbReference>
<organism evidence="8 9">
    <name type="scientific">Luteimonas wenzhouensis</name>
    <dbReference type="NCBI Taxonomy" id="2599615"/>
    <lineage>
        <taxon>Bacteria</taxon>
        <taxon>Pseudomonadati</taxon>
        <taxon>Pseudomonadota</taxon>
        <taxon>Gammaproteobacteria</taxon>
        <taxon>Lysobacterales</taxon>
        <taxon>Lysobacteraceae</taxon>
        <taxon>Luteimonas</taxon>
    </lineage>
</organism>
<dbReference type="EMBL" id="VOHE01000001">
    <property type="protein sequence ID" value="TWT22207.1"/>
    <property type="molecule type" value="Genomic_DNA"/>
</dbReference>
<feature type="domain" description="Glucose-methanol-choline oxidoreductase C-terminal" evidence="7">
    <location>
        <begin position="334"/>
        <end position="459"/>
    </location>
</feature>
<dbReference type="Gene3D" id="3.50.50.60">
    <property type="entry name" value="FAD/NAD(P)-binding domain"/>
    <property type="match status" value="2"/>
</dbReference>
<keyword evidence="4" id="KW-0274">FAD</keyword>
<comment type="similarity">
    <text evidence="2">Belongs to the GMC oxidoreductase family.</text>
</comment>
<keyword evidence="5" id="KW-0560">Oxidoreductase</keyword>
<dbReference type="PROSITE" id="PS51257">
    <property type="entry name" value="PROKAR_LIPOPROTEIN"/>
    <property type="match status" value="1"/>
</dbReference>
<dbReference type="PANTHER" id="PTHR42784">
    <property type="entry name" value="PYRANOSE 2-OXIDASE"/>
    <property type="match status" value="1"/>
</dbReference>
<evidence type="ECO:0000256" key="3">
    <source>
        <dbReference type="ARBA" id="ARBA00022630"/>
    </source>
</evidence>
<accession>A0A5C5U8H4</accession>
<evidence type="ECO:0000256" key="5">
    <source>
        <dbReference type="ARBA" id="ARBA00023002"/>
    </source>
</evidence>
<dbReference type="SUPFAM" id="SSF51905">
    <property type="entry name" value="FAD/NAD(P)-binding domain"/>
    <property type="match status" value="1"/>
</dbReference>
<dbReference type="InterPro" id="IPR007867">
    <property type="entry name" value="GMC_OxRtase_C"/>
</dbReference>